<dbReference type="AlphaFoldDB" id="A0A1H3JEV3"/>
<feature type="transmembrane region" description="Helical" evidence="1">
    <location>
        <begin position="43"/>
        <end position="65"/>
    </location>
</feature>
<accession>A0A1H3JEV3</accession>
<keyword evidence="1" id="KW-1133">Transmembrane helix</keyword>
<evidence type="ECO:0000313" key="3">
    <source>
        <dbReference type="Proteomes" id="UP000199035"/>
    </source>
</evidence>
<dbReference type="STRING" id="595670.SAMN05421643_1092"/>
<dbReference type="RefSeq" id="WP_092689736.1">
    <property type="nucleotide sequence ID" value="NZ_FNPK01000009.1"/>
</dbReference>
<dbReference type="EMBL" id="FNPK01000009">
    <property type="protein sequence ID" value="SDY38099.1"/>
    <property type="molecule type" value="Genomic_DNA"/>
</dbReference>
<keyword evidence="1" id="KW-0472">Membrane</keyword>
<gene>
    <name evidence="2" type="ORF">SAMN05421643_1092</name>
</gene>
<dbReference type="Proteomes" id="UP000199035">
    <property type="component" value="Unassembled WGS sequence"/>
</dbReference>
<keyword evidence="3" id="KW-1185">Reference proteome</keyword>
<organism evidence="2 3">
    <name type="scientific">Acinetobacter kyonggiensis</name>
    <dbReference type="NCBI Taxonomy" id="595670"/>
    <lineage>
        <taxon>Bacteria</taxon>
        <taxon>Pseudomonadati</taxon>
        <taxon>Pseudomonadota</taxon>
        <taxon>Gammaproteobacteria</taxon>
        <taxon>Moraxellales</taxon>
        <taxon>Moraxellaceae</taxon>
        <taxon>Acinetobacter</taxon>
    </lineage>
</organism>
<name>A0A1H3JEV3_9GAMM</name>
<evidence type="ECO:0008006" key="4">
    <source>
        <dbReference type="Google" id="ProtNLM"/>
    </source>
</evidence>
<protein>
    <recommendedName>
        <fullName evidence="4">Heme biosynthesis protein HemY</fullName>
    </recommendedName>
</protein>
<proteinExistence type="predicted"/>
<evidence type="ECO:0000256" key="1">
    <source>
        <dbReference type="SAM" id="Phobius"/>
    </source>
</evidence>
<evidence type="ECO:0000313" key="2">
    <source>
        <dbReference type="EMBL" id="SDY38099.1"/>
    </source>
</evidence>
<reference evidence="3" key="1">
    <citation type="submission" date="2016-10" db="EMBL/GenBank/DDBJ databases">
        <authorList>
            <person name="Varghese N."/>
            <person name="Submissions S."/>
        </authorList>
    </citation>
    <scope>NUCLEOTIDE SEQUENCE [LARGE SCALE GENOMIC DNA]</scope>
    <source>
        <strain evidence="3">ANC 5109</strain>
    </source>
</reference>
<sequence length="397" mass="47455">MKQVLLAYAFISLIIIAVLSVLSYGYGAGYVYLYWREWQIQTNIWIIFISLAVLSLMTQLFWLFIKRYLTREQRKLETIFNFKNLHPYEQLAVVWLLEAAQDQHAFIQGVFSQSGLLKGIIDSRLYWMQQQYPQALAQLNQTNAMAFELAEIQRIEIYLAQNDSEQALTHLEFLNQHELSPWLNDVKSAYDLRLTALWGKFALQFPWMYLRSNKYGHLGTETKQAWLQQLLLDFDQADMESLQNLQQRYLDLADQIYNRNYEIKTLWLKVLSRMPEMSEQHEDLALHLLDEQFNQDVFYLWFQQQLLKQNPDYLKVEQRIEYWENKYPSLPVFSFAKWHIYTATAREEEANKMLELYPDNVMINYLRVKSTLKGQDDLIKQLNLIFENNANFVEIKI</sequence>
<keyword evidence="1" id="KW-0812">Transmembrane</keyword>